<dbReference type="STRING" id="856736.SAMN04488058_102215"/>
<keyword evidence="3" id="KW-1185">Reference proteome</keyword>
<sequence length="265" mass="29000">MSLPHSLSDYVIRDVTDPWDLRELEGVQVAAWGYADRDVTPGTLLRVSSVMGGVVLGAYPAQAGEGEGGGGAVGLAYGFPALRDGEVWHHSHLLALRPGARRSGLAVALKLAQRERALAQGLTRMTWTFDPLVPRNARLNFGKLGAVSRRYLPDWYALGENRETAFPADRLLVEWDLTRPHAERPAPPPRGELALAAQGTEPGPPRLELRGAQLLAEVPVHPQPAPVQLAWRLALRETLTAYLARGYVVTDLAREGERAFYILEK</sequence>
<evidence type="ECO:0000313" key="2">
    <source>
        <dbReference type="EMBL" id="SEI91798.1"/>
    </source>
</evidence>
<evidence type="ECO:0000313" key="3">
    <source>
        <dbReference type="Proteomes" id="UP000199223"/>
    </source>
</evidence>
<dbReference type="InterPro" id="IPR038764">
    <property type="entry name" value="GNAT_N_AcTrfase_prd"/>
</dbReference>
<feature type="region of interest" description="Disordered" evidence="1">
    <location>
        <begin position="180"/>
        <end position="202"/>
    </location>
</feature>
<gene>
    <name evidence="2" type="ORF">SAMN04488058_102215</name>
</gene>
<accession>A0A1H6UHJ3</accession>
<dbReference type="PANTHER" id="PTHR41700">
    <property type="entry name" value="GCN5-RELATED N-ACETYLTRANSFERASE"/>
    <property type="match status" value="1"/>
</dbReference>
<reference evidence="3" key="1">
    <citation type="submission" date="2016-10" db="EMBL/GenBank/DDBJ databases">
        <authorList>
            <person name="Varghese N."/>
            <person name="Submissions S."/>
        </authorList>
    </citation>
    <scope>NUCLEOTIDE SEQUENCE [LARGE SCALE GENOMIC DNA]</scope>
    <source>
        <strain evidence="3">CGMCC 1.10218</strain>
    </source>
</reference>
<name>A0A1H6UHJ3_9DEIO</name>
<dbReference type="Proteomes" id="UP000199223">
    <property type="component" value="Unassembled WGS sequence"/>
</dbReference>
<evidence type="ECO:0000256" key="1">
    <source>
        <dbReference type="SAM" id="MobiDB-lite"/>
    </source>
</evidence>
<dbReference type="SUPFAM" id="SSF55729">
    <property type="entry name" value="Acyl-CoA N-acyltransferases (Nat)"/>
    <property type="match status" value="1"/>
</dbReference>
<dbReference type="EMBL" id="FNZA01000002">
    <property type="protein sequence ID" value="SEI91798.1"/>
    <property type="molecule type" value="Genomic_DNA"/>
</dbReference>
<organism evidence="2 3">
    <name type="scientific">Deinococcus reticulitermitis</name>
    <dbReference type="NCBI Taxonomy" id="856736"/>
    <lineage>
        <taxon>Bacteria</taxon>
        <taxon>Thermotogati</taxon>
        <taxon>Deinococcota</taxon>
        <taxon>Deinococci</taxon>
        <taxon>Deinococcales</taxon>
        <taxon>Deinococcaceae</taxon>
        <taxon>Deinococcus</taxon>
    </lineage>
</organism>
<dbReference type="InterPro" id="IPR016181">
    <property type="entry name" value="Acyl_CoA_acyltransferase"/>
</dbReference>
<protein>
    <submittedName>
        <fullName evidence="2">Predicted acetyltransferase, GNAT superfamily</fullName>
    </submittedName>
</protein>
<dbReference type="PANTHER" id="PTHR41700:SF1">
    <property type="entry name" value="N-ACETYLTRANSFERASE DOMAIN-CONTAINING PROTEIN"/>
    <property type="match status" value="1"/>
</dbReference>
<dbReference type="AlphaFoldDB" id="A0A1H6UHJ3"/>
<keyword evidence="2" id="KW-0808">Transferase</keyword>
<dbReference type="GO" id="GO:0016740">
    <property type="term" value="F:transferase activity"/>
    <property type="evidence" value="ECO:0007669"/>
    <property type="project" value="UniProtKB-KW"/>
</dbReference>
<dbReference type="RefSeq" id="WP_245745218.1">
    <property type="nucleotide sequence ID" value="NZ_FNZA01000002.1"/>
</dbReference>
<proteinExistence type="predicted"/>